<dbReference type="Proteomes" id="UP000243502">
    <property type="component" value="Chromosome 4"/>
</dbReference>
<dbReference type="AlphaFoldDB" id="A0A2I8F350"/>
<dbReference type="RefSeq" id="WP_103254674.1">
    <property type="nucleotide sequence ID" value="NZ_CP026114.1"/>
</dbReference>
<proteinExistence type="predicted"/>
<dbReference type="EMBL" id="CP026114">
    <property type="protein sequence ID" value="AUT66275.1"/>
    <property type="molecule type" value="Genomic_DNA"/>
</dbReference>
<protein>
    <submittedName>
        <fullName evidence="1">Uncharacterized protein</fullName>
    </submittedName>
</protein>
<organism evidence="1 2">
    <name type="scientific">Paraburkholderia terrae</name>
    <dbReference type="NCBI Taxonomy" id="311230"/>
    <lineage>
        <taxon>Bacteria</taxon>
        <taxon>Pseudomonadati</taxon>
        <taxon>Pseudomonadota</taxon>
        <taxon>Betaproteobacteria</taxon>
        <taxon>Burkholderiales</taxon>
        <taxon>Burkholderiaceae</taxon>
        <taxon>Paraburkholderia</taxon>
    </lineage>
</organism>
<name>A0A2I8F350_9BURK</name>
<dbReference type="KEGG" id="pter:C2L65_41750"/>
<evidence type="ECO:0000313" key="2">
    <source>
        <dbReference type="Proteomes" id="UP000243502"/>
    </source>
</evidence>
<dbReference type="OrthoDB" id="9813122at2"/>
<sequence>MQERVWNDADNAWQQWPSELRAAITTLEIDAREDTLAEFVGQEAYEAAGGHALDAICSVMTRTPDRSKPPTCQTDSLWIG</sequence>
<accession>A0A2I8F350</accession>
<evidence type="ECO:0000313" key="1">
    <source>
        <dbReference type="EMBL" id="AUT66275.1"/>
    </source>
</evidence>
<reference evidence="1 2" key="1">
    <citation type="submission" date="2018-01" db="EMBL/GenBank/DDBJ databases">
        <title>Species boundaries and ecological features among Paraburkholderia terrae DSMZ17804T, P. hospita DSMZ17164T and P. caribensis DSMZ13236T.</title>
        <authorList>
            <person name="Pratama A.A."/>
        </authorList>
    </citation>
    <scope>NUCLEOTIDE SEQUENCE [LARGE SCALE GENOMIC DNA]</scope>
    <source>
        <strain evidence="1 2">DSM 17804</strain>
    </source>
</reference>
<gene>
    <name evidence="1" type="ORF">C2L65_41750</name>
</gene>